<evidence type="ECO:0000256" key="1">
    <source>
        <dbReference type="SAM" id="Phobius"/>
    </source>
</evidence>
<sequence>MPVEYLLLFLAIFTLISIGILHPLGIMSFVAFVTVFAVHFCQCEDVPSETQSQLPVETPVETPVEIPNVIQSIVQLLHEQAPEPDDFEIV</sequence>
<protein>
    <submittedName>
        <fullName evidence="2">Uncharacterized protein</fullName>
    </submittedName>
</protein>
<keyword evidence="1" id="KW-0472">Membrane</keyword>
<evidence type="ECO:0000313" key="2">
    <source>
        <dbReference type="EMBL" id="QHT05123.1"/>
    </source>
</evidence>
<accession>A0A6C0CLF3</accession>
<name>A0A6C0CLF3_9ZZZZ</name>
<keyword evidence="1" id="KW-0812">Transmembrane</keyword>
<feature type="transmembrane region" description="Helical" evidence="1">
    <location>
        <begin position="7"/>
        <end position="40"/>
    </location>
</feature>
<proteinExistence type="predicted"/>
<dbReference type="AlphaFoldDB" id="A0A6C0CLF3"/>
<organism evidence="2">
    <name type="scientific">viral metagenome</name>
    <dbReference type="NCBI Taxonomy" id="1070528"/>
    <lineage>
        <taxon>unclassified sequences</taxon>
        <taxon>metagenomes</taxon>
        <taxon>organismal metagenomes</taxon>
    </lineage>
</organism>
<dbReference type="EMBL" id="MN739449">
    <property type="protein sequence ID" value="QHT05123.1"/>
    <property type="molecule type" value="Genomic_DNA"/>
</dbReference>
<keyword evidence="1" id="KW-1133">Transmembrane helix</keyword>
<reference evidence="2" key="1">
    <citation type="journal article" date="2020" name="Nature">
        <title>Giant virus diversity and host interactions through global metagenomics.</title>
        <authorList>
            <person name="Schulz F."/>
            <person name="Roux S."/>
            <person name="Paez-Espino D."/>
            <person name="Jungbluth S."/>
            <person name="Walsh D.A."/>
            <person name="Denef V.J."/>
            <person name="McMahon K.D."/>
            <person name="Konstantinidis K.T."/>
            <person name="Eloe-Fadrosh E.A."/>
            <person name="Kyrpides N.C."/>
            <person name="Woyke T."/>
        </authorList>
    </citation>
    <scope>NUCLEOTIDE SEQUENCE</scope>
    <source>
        <strain evidence="2">GVMAG-M-3300021354-14</strain>
    </source>
</reference>